<keyword evidence="1" id="KW-1185">Reference proteome</keyword>
<dbReference type="PANTHER" id="PTHR20977">
    <property type="entry name" value="AT13385P-RELATED"/>
    <property type="match status" value="1"/>
</dbReference>
<gene>
    <name evidence="2" type="primary">LOC119639041</name>
</gene>
<sequence>MFAKYAGNIGVPTTRLFSNKPERPQRRCPKIIEPRCDPKDENVGKDHKLKLTDKVFTAKPKKSMWEFPECSGNICQKMPVRMDELYYKMSDKRRTYTQTWKTGPSLRTEVSEIYPPICRAHPAPTRLPRIKTRRITACRFARYVNWLIPCKGQIPKRPCPWFVMENCPNVYGKWKNPVKCEKVPTPYPCYSDCERSGQVALRTIECKCLDRPAMCEIWEQSRRRKAFIKGREPDIGPFFERVDVEYKVCNNDKNKKGNSKLD</sequence>
<evidence type="ECO:0000313" key="2">
    <source>
        <dbReference type="RefSeq" id="XP_037892140.1"/>
    </source>
</evidence>
<dbReference type="SMART" id="SM00689">
    <property type="entry name" value="DM6"/>
    <property type="match status" value="1"/>
</dbReference>
<dbReference type="GeneID" id="119639041"/>
<dbReference type="Proteomes" id="UP000092443">
    <property type="component" value="Unplaced"/>
</dbReference>
<protein>
    <submittedName>
        <fullName evidence="2">Uncharacterized protein LOC119639041</fullName>
    </submittedName>
</protein>
<dbReference type="KEGG" id="gfs:119639041"/>
<dbReference type="InterPro" id="IPR006611">
    <property type="entry name" value="DUF1431_DROsp"/>
</dbReference>
<dbReference type="RefSeq" id="XP_037892140.1">
    <property type="nucleotide sequence ID" value="XM_038036212.1"/>
</dbReference>
<organism evidence="1 2">
    <name type="scientific">Glossina fuscipes</name>
    <dbReference type="NCBI Taxonomy" id="7396"/>
    <lineage>
        <taxon>Eukaryota</taxon>
        <taxon>Metazoa</taxon>
        <taxon>Ecdysozoa</taxon>
        <taxon>Arthropoda</taxon>
        <taxon>Hexapoda</taxon>
        <taxon>Insecta</taxon>
        <taxon>Pterygota</taxon>
        <taxon>Neoptera</taxon>
        <taxon>Endopterygota</taxon>
        <taxon>Diptera</taxon>
        <taxon>Brachycera</taxon>
        <taxon>Muscomorpha</taxon>
        <taxon>Hippoboscoidea</taxon>
        <taxon>Glossinidae</taxon>
        <taxon>Glossina</taxon>
    </lineage>
</organism>
<name>A0A9C5YZ67_9MUSC</name>
<evidence type="ECO:0000313" key="1">
    <source>
        <dbReference type="Proteomes" id="UP000092443"/>
    </source>
</evidence>
<dbReference type="PANTHER" id="PTHR20977:SF0">
    <property type="entry name" value="AT13385P-RELATED"/>
    <property type="match status" value="1"/>
</dbReference>
<accession>A0A9C5YZ67</accession>
<reference evidence="2" key="1">
    <citation type="submission" date="2025-08" db="UniProtKB">
        <authorList>
            <consortium name="RefSeq"/>
        </authorList>
    </citation>
    <scope>IDENTIFICATION</scope>
    <source>
        <tissue evidence="2">Whole body pupa</tissue>
    </source>
</reference>
<proteinExistence type="predicted"/>
<dbReference type="Pfam" id="PF07248">
    <property type="entry name" value="DUF1431"/>
    <property type="match status" value="1"/>
</dbReference>
<dbReference type="AlphaFoldDB" id="A0A9C5YZ67"/>